<keyword evidence="4" id="KW-1185">Reference proteome</keyword>
<dbReference type="Gene3D" id="3.40.50.11550">
    <property type="match status" value="1"/>
</dbReference>
<keyword evidence="1" id="KW-0732">Signal</keyword>
<feature type="chain" id="PRO_5004544818" description="Haem-binding uptake Tiki superfamily ChaN domain-containing protein" evidence="1">
    <location>
        <begin position="24"/>
        <end position="281"/>
    </location>
</feature>
<sequence>MKNVFCIMALVATLLTPACGGNALGLWDVTAKRTITLDEGAGVLVQADLVYLGESHDVAAHHAAQLAIIAAMAKVKPDLAVGIEMFPHHDQDVLDAWVGGSLDEGALRAAFARNWGMAFELYRDIFVFCRERRIPMVALNAPREIVRQVARGGFASLTPEQIGELPPVACVVDPAYEAFLRRMFGGHHHGHASSFAHFCEAQVVWDTAMAYYAVHFLAERPNTVMAVLCGQIHAWRPAMPSRAESLAPGIRQLIVLPRAMGTVDENTVTPQDADYLILGLE</sequence>
<evidence type="ECO:0000313" key="4">
    <source>
        <dbReference type="Proteomes" id="UP000014975"/>
    </source>
</evidence>
<feature type="domain" description="Haem-binding uptake Tiki superfamily ChaN" evidence="2">
    <location>
        <begin position="44"/>
        <end position="234"/>
    </location>
</feature>
<dbReference type="eggNOG" id="COG3016">
    <property type="taxonomic scope" value="Bacteria"/>
</dbReference>
<name>S7T1Y6_9BACT</name>
<dbReference type="PATRIC" id="fig|1121439.3.peg.2695"/>
<dbReference type="Proteomes" id="UP000014975">
    <property type="component" value="Unassembled WGS sequence"/>
</dbReference>
<dbReference type="EMBL" id="ATHI01000031">
    <property type="protein sequence ID" value="EPR30591.1"/>
    <property type="molecule type" value="Genomic_DNA"/>
</dbReference>
<gene>
    <name evidence="3" type="ORF">dsat_1313</name>
</gene>
<dbReference type="OrthoDB" id="9795827at2"/>
<organism evidence="3 4">
    <name type="scientific">Alkalidesulfovibrio alkalitolerans DSM 16529</name>
    <dbReference type="NCBI Taxonomy" id="1121439"/>
    <lineage>
        <taxon>Bacteria</taxon>
        <taxon>Pseudomonadati</taxon>
        <taxon>Thermodesulfobacteriota</taxon>
        <taxon>Desulfovibrionia</taxon>
        <taxon>Desulfovibrionales</taxon>
        <taxon>Desulfovibrionaceae</taxon>
        <taxon>Alkalidesulfovibrio</taxon>
    </lineage>
</organism>
<evidence type="ECO:0000256" key="1">
    <source>
        <dbReference type="SAM" id="SignalP"/>
    </source>
</evidence>
<dbReference type="InterPro" id="IPR007314">
    <property type="entry name" value="Cofac_haem-bd_dom"/>
</dbReference>
<dbReference type="CDD" id="cd14727">
    <property type="entry name" value="ChanN-like"/>
    <property type="match status" value="1"/>
</dbReference>
<dbReference type="SUPFAM" id="SSF159501">
    <property type="entry name" value="EreA/ChaN-like"/>
    <property type="match status" value="1"/>
</dbReference>
<proteinExistence type="predicted"/>
<dbReference type="STRING" id="1121439.dsat_1313"/>
<reference evidence="3 4" key="1">
    <citation type="journal article" date="2013" name="Genome Announc.">
        <title>Draft genome sequences for three mercury-methylating, sulfate-reducing bacteria.</title>
        <authorList>
            <person name="Brown S.D."/>
            <person name="Hurt R.A.Jr."/>
            <person name="Gilmour C.C."/>
            <person name="Elias D.A."/>
        </authorList>
    </citation>
    <scope>NUCLEOTIDE SEQUENCE [LARGE SCALE GENOMIC DNA]</scope>
    <source>
        <strain evidence="3 4">DSM 16529</strain>
    </source>
</reference>
<protein>
    <recommendedName>
        <fullName evidence="2">Haem-binding uptake Tiki superfamily ChaN domain-containing protein</fullName>
    </recommendedName>
</protein>
<evidence type="ECO:0000313" key="3">
    <source>
        <dbReference type="EMBL" id="EPR30591.1"/>
    </source>
</evidence>
<comment type="caution">
    <text evidence="3">The sequence shown here is derived from an EMBL/GenBank/DDBJ whole genome shotgun (WGS) entry which is preliminary data.</text>
</comment>
<dbReference type="AlphaFoldDB" id="S7T1Y6"/>
<evidence type="ECO:0000259" key="2">
    <source>
        <dbReference type="Pfam" id="PF04187"/>
    </source>
</evidence>
<dbReference type="Pfam" id="PF04187">
    <property type="entry name" value="Cofac_haem_bdg"/>
    <property type="match status" value="1"/>
</dbReference>
<accession>S7T1Y6</accession>
<feature type="signal peptide" evidence="1">
    <location>
        <begin position="1"/>
        <end position="23"/>
    </location>
</feature>
<dbReference type="RefSeq" id="WP_020888010.1">
    <property type="nucleotide sequence ID" value="NZ_ATHI01000031.1"/>
</dbReference>